<reference evidence="11 12" key="1">
    <citation type="submission" date="2018-10" db="EMBL/GenBank/DDBJ databases">
        <title>Draft genome sequence of Bacillus salarius IM0101, isolated from a hypersaline soil in Inner Mongolia, China.</title>
        <authorList>
            <person name="Yamprayoonswat W."/>
            <person name="Boonvisut S."/>
            <person name="Jumpathong W."/>
            <person name="Sittihan S."/>
            <person name="Ruangsuj P."/>
            <person name="Wanthongcharoen S."/>
            <person name="Thongpramul N."/>
            <person name="Pimmason S."/>
            <person name="Yu B."/>
            <person name="Yasawong M."/>
        </authorList>
    </citation>
    <scope>NUCLEOTIDE SEQUENCE [LARGE SCALE GENOMIC DNA]</scope>
    <source>
        <strain evidence="11 12">IM0101</strain>
    </source>
</reference>
<dbReference type="AlphaFoldDB" id="A0A3R9QN14"/>
<dbReference type="GO" id="GO:0005737">
    <property type="term" value="C:cytoplasm"/>
    <property type="evidence" value="ECO:0007669"/>
    <property type="project" value="UniProtKB-SubCell"/>
</dbReference>
<keyword evidence="3 9" id="KW-0349">Heme</keyword>
<dbReference type="OrthoDB" id="9808022at2"/>
<evidence type="ECO:0000256" key="8">
    <source>
        <dbReference type="ARBA" id="ARBA00023186"/>
    </source>
</evidence>
<gene>
    <name evidence="11" type="ORF">D7Z54_04750</name>
</gene>
<evidence type="ECO:0000256" key="3">
    <source>
        <dbReference type="ARBA" id="ARBA00022617"/>
    </source>
</evidence>
<protein>
    <recommendedName>
        <fullName evidence="2 9">Heme chaperone HemW</fullName>
    </recommendedName>
</protein>
<dbReference type="EMBL" id="RBVX01000003">
    <property type="protein sequence ID" value="RSL34468.1"/>
    <property type="molecule type" value="Genomic_DNA"/>
</dbReference>
<keyword evidence="4 9" id="KW-0949">S-adenosyl-L-methionine</keyword>
<comment type="caution">
    <text evidence="11">The sequence shown here is derived from an EMBL/GenBank/DDBJ whole genome shotgun (WGS) entry which is preliminary data.</text>
</comment>
<evidence type="ECO:0000256" key="2">
    <source>
        <dbReference type="ARBA" id="ARBA00017228"/>
    </source>
</evidence>
<keyword evidence="12" id="KW-1185">Reference proteome</keyword>
<dbReference type="SFLD" id="SFLDG01065">
    <property type="entry name" value="anaerobic_coproporphyrinogen-I"/>
    <property type="match status" value="1"/>
</dbReference>
<dbReference type="SMART" id="SM00729">
    <property type="entry name" value="Elp3"/>
    <property type="match status" value="1"/>
</dbReference>
<sequence>MAASSIYVHIPFCEQICFYCDFNKFYIKNQPVDKYVEVLNEEMKRVISMDEKPSIETIYIGGGTPTALNEQQLKQVLDDVNTLVRNPEQVREFTVEVNPGEADRDKLKMMRAAGVNRLSIGVQSFNDKLLEKIGRGHSAQEAVETIDLAKSVGFENISIDLMFGLPEQTMEIWKDTISKTLELDVPHISAYSLKIEEKTMFYNWYRQGKIQPLPEDTEAEMYEVLVSGLHDAGYTAYEISNFSKYGMDSEHNKTYWKNNEYYGFGAGAHGYLDGTRYANIGPLPHYIKAIENGESAVKESHEVPKTEMMEEEMFMGLRMKEGVRADRFESKFQTSYYTIFPEVIHDLLERELLYDSGDSLHLTKNGKLLGNEVFEQFLLVY</sequence>
<dbReference type="SFLD" id="SFLDF00288">
    <property type="entry name" value="HemN-like__clustered_with_nucl"/>
    <property type="match status" value="1"/>
</dbReference>
<dbReference type="SUPFAM" id="SSF102114">
    <property type="entry name" value="Radical SAM enzymes"/>
    <property type="match status" value="1"/>
</dbReference>
<dbReference type="Pfam" id="PF04055">
    <property type="entry name" value="Radical_SAM"/>
    <property type="match status" value="1"/>
</dbReference>
<keyword evidence="7 9" id="KW-0411">Iron-sulfur</keyword>
<dbReference type="GO" id="GO:0004109">
    <property type="term" value="F:coproporphyrinogen oxidase activity"/>
    <property type="evidence" value="ECO:0007669"/>
    <property type="project" value="InterPro"/>
</dbReference>
<keyword evidence="9" id="KW-0004">4Fe-4S</keyword>
<dbReference type="SFLD" id="SFLDF00562">
    <property type="entry name" value="HemN-like__clustered_with_heat"/>
    <property type="match status" value="1"/>
</dbReference>
<proteinExistence type="inferred from homology"/>
<keyword evidence="9" id="KW-0963">Cytoplasm</keyword>
<dbReference type="Pfam" id="PF06969">
    <property type="entry name" value="HemN_C"/>
    <property type="match status" value="1"/>
</dbReference>
<evidence type="ECO:0000256" key="7">
    <source>
        <dbReference type="ARBA" id="ARBA00023014"/>
    </source>
</evidence>
<organism evidence="11 12">
    <name type="scientific">Salibacterium salarium</name>
    <dbReference type="NCBI Taxonomy" id="284579"/>
    <lineage>
        <taxon>Bacteria</taxon>
        <taxon>Bacillati</taxon>
        <taxon>Bacillota</taxon>
        <taxon>Bacilli</taxon>
        <taxon>Bacillales</taxon>
        <taxon>Bacillaceae</taxon>
    </lineage>
</organism>
<dbReference type="RefSeq" id="WP_125554700.1">
    <property type="nucleotide sequence ID" value="NZ_RBVX01000003.1"/>
</dbReference>
<dbReference type="InterPro" id="IPR006638">
    <property type="entry name" value="Elp3/MiaA/NifB-like_rSAM"/>
</dbReference>
<dbReference type="InterPro" id="IPR004559">
    <property type="entry name" value="HemW-like"/>
</dbReference>
<feature type="domain" description="Radical SAM core" evidence="10">
    <location>
        <begin position="1"/>
        <end position="235"/>
    </location>
</feature>
<keyword evidence="5 9" id="KW-0479">Metal-binding</keyword>
<evidence type="ECO:0000313" key="12">
    <source>
        <dbReference type="Proteomes" id="UP000275076"/>
    </source>
</evidence>
<evidence type="ECO:0000313" key="11">
    <source>
        <dbReference type="EMBL" id="RSL34468.1"/>
    </source>
</evidence>
<evidence type="ECO:0000256" key="9">
    <source>
        <dbReference type="RuleBase" id="RU364116"/>
    </source>
</evidence>
<accession>A0A3R9QN14</accession>
<evidence type="ECO:0000256" key="1">
    <source>
        <dbReference type="ARBA" id="ARBA00006100"/>
    </source>
</evidence>
<dbReference type="InterPro" id="IPR034505">
    <property type="entry name" value="Coproporphyrinogen-III_oxidase"/>
</dbReference>
<dbReference type="InterPro" id="IPR010723">
    <property type="entry name" value="HemN_C"/>
</dbReference>
<dbReference type="Gene3D" id="3.20.20.70">
    <property type="entry name" value="Aldolase class I"/>
    <property type="match status" value="1"/>
</dbReference>
<dbReference type="GO" id="GO:0006779">
    <property type="term" value="P:porphyrin-containing compound biosynthetic process"/>
    <property type="evidence" value="ECO:0007669"/>
    <property type="project" value="InterPro"/>
</dbReference>
<evidence type="ECO:0000256" key="5">
    <source>
        <dbReference type="ARBA" id="ARBA00022723"/>
    </source>
</evidence>
<dbReference type="NCBIfam" id="TIGR00539">
    <property type="entry name" value="hemN_rel"/>
    <property type="match status" value="1"/>
</dbReference>
<dbReference type="PROSITE" id="PS51918">
    <property type="entry name" value="RADICAL_SAM"/>
    <property type="match status" value="1"/>
</dbReference>
<name>A0A3R9QN14_9BACI</name>
<dbReference type="PANTHER" id="PTHR13932">
    <property type="entry name" value="COPROPORPHYRINIGEN III OXIDASE"/>
    <property type="match status" value="1"/>
</dbReference>
<evidence type="ECO:0000256" key="4">
    <source>
        <dbReference type="ARBA" id="ARBA00022691"/>
    </source>
</evidence>
<dbReference type="GO" id="GO:0046872">
    <property type="term" value="F:metal ion binding"/>
    <property type="evidence" value="ECO:0007669"/>
    <property type="project" value="UniProtKB-UniRule"/>
</dbReference>
<keyword evidence="8 9" id="KW-0143">Chaperone</keyword>
<comment type="similarity">
    <text evidence="1">Belongs to the anaerobic coproporphyrinogen-III oxidase family. HemW subfamily.</text>
</comment>
<evidence type="ECO:0000259" key="10">
    <source>
        <dbReference type="PROSITE" id="PS51918"/>
    </source>
</evidence>
<dbReference type="GO" id="GO:0051539">
    <property type="term" value="F:4 iron, 4 sulfur cluster binding"/>
    <property type="evidence" value="ECO:0007669"/>
    <property type="project" value="UniProtKB-UniRule"/>
</dbReference>
<dbReference type="SFLD" id="SFLDG01082">
    <property type="entry name" value="B12-binding_domain_containing"/>
    <property type="match status" value="1"/>
</dbReference>
<evidence type="ECO:0000256" key="6">
    <source>
        <dbReference type="ARBA" id="ARBA00023004"/>
    </source>
</evidence>
<dbReference type="CDD" id="cd01335">
    <property type="entry name" value="Radical_SAM"/>
    <property type="match status" value="1"/>
</dbReference>
<comment type="function">
    <text evidence="9">Probably acts as a heme chaperone, transferring heme to an unknown acceptor. Binds one molecule of heme per monomer, possibly covalently. Binds 1 [4Fe-4S] cluster. The cluster is coordinated with 3 cysteines and an exchangeable S-adenosyl-L-methionine.</text>
</comment>
<comment type="subcellular location">
    <subcellularLocation>
        <location evidence="9">Cytoplasm</location>
    </subcellularLocation>
</comment>
<dbReference type="SFLD" id="SFLDS00029">
    <property type="entry name" value="Radical_SAM"/>
    <property type="match status" value="1"/>
</dbReference>
<dbReference type="InterPro" id="IPR013785">
    <property type="entry name" value="Aldolase_TIM"/>
</dbReference>
<keyword evidence="6 9" id="KW-0408">Iron</keyword>
<dbReference type="PANTHER" id="PTHR13932:SF5">
    <property type="entry name" value="RADICAL S-ADENOSYL METHIONINE DOMAIN-CONTAINING PROTEIN 1, MITOCHONDRIAL"/>
    <property type="match status" value="1"/>
</dbReference>
<dbReference type="Proteomes" id="UP000275076">
    <property type="component" value="Unassembled WGS sequence"/>
</dbReference>
<dbReference type="InterPro" id="IPR007197">
    <property type="entry name" value="rSAM"/>
</dbReference>
<dbReference type="InterPro" id="IPR058240">
    <property type="entry name" value="rSAM_sf"/>
</dbReference>